<gene>
    <name evidence="2" type="ORF">MNBD_NITROSPIRAE03-502</name>
</gene>
<organism evidence="2">
    <name type="scientific">hydrothermal vent metagenome</name>
    <dbReference type="NCBI Taxonomy" id="652676"/>
    <lineage>
        <taxon>unclassified sequences</taxon>
        <taxon>metagenomes</taxon>
        <taxon>ecological metagenomes</taxon>
    </lineage>
</organism>
<protein>
    <submittedName>
        <fullName evidence="2">Uncharacterized protein</fullName>
    </submittedName>
</protein>
<proteinExistence type="predicted"/>
<evidence type="ECO:0000313" key="2">
    <source>
        <dbReference type="EMBL" id="VAX34443.1"/>
    </source>
</evidence>
<feature type="transmembrane region" description="Helical" evidence="1">
    <location>
        <begin position="609"/>
        <end position="631"/>
    </location>
</feature>
<reference evidence="2" key="1">
    <citation type="submission" date="2018-06" db="EMBL/GenBank/DDBJ databases">
        <authorList>
            <person name="Zhirakovskaya E."/>
        </authorList>
    </citation>
    <scope>NUCLEOTIDE SEQUENCE</scope>
</reference>
<dbReference type="AlphaFoldDB" id="A0A3B1DC71"/>
<name>A0A3B1DC71_9ZZZZ</name>
<keyword evidence="1" id="KW-1133">Transmembrane helix</keyword>
<dbReference type="EMBL" id="UOGI01000320">
    <property type="protein sequence ID" value="VAX34443.1"/>
    <property type="molecule type" value="Genomic_DNA"/>
</dbReference>
<feature type="transmembrane region" description="Helical" evidence="1">
    <location>
        <begin position="482"/>
        <end position="506"/>
    </location>
</feature>
<feature type="transmembrane region" description="Helical" evidence="1">
    <location>
        <begin position="575"/>
        <end position="597"/>
    </location>
</feature>
<feature type="transmembrane region" description="Helical" evidence="1">
    <location>
        <begin position="455"/>
        <end position="476"/>
    </location>
</feature>
<sequence>MGKVKKTLIMGIILLLAGTGVTAWYLLTPHKAVQEADVKFVPDGAWLFFSSPLRLKSIGIQGPDGVIVSQPLNNIKKESLWLVFDWKRNTTYRFRLVSSRGTMEIKEKSPDNDYAAAVQFSAPFTSMAEPSDPMVFEDKMEGSSTAVENNELTCAVIITTYRQDETIITGRVTIPAVVKVTAFPQNPDTRVVYREKETVIYFRTTLSVAYERFYLPFSIQVPGEGKYRLHSGITLKGAGDKESFFSSDMTINVVNQESAGDTIKLVRTSIPVGISGIALRRYAADTLYIQPAVFRKLGRFFGVEPKYIDYNHPFTYQSLVLENTGTGSIALLVNSGIYYKDRDITPEAFRPPDLLTGGTKDTAVTVTAMLLPGEKTRVVMPVYLTSDPLPGEYRRVLKLIPMGSVLPVAEYEFPLYVTSMNLTAWTFTLFAVFLSLTATLVFVLRFKNIVAGMKVRWLVIISLYGAMTFVVSNLPVRIFGNLVSALLGPFSAFVTGFFSELLYWTLLVSLVRSIPRPGTVTFATLVRYMLNGIMFGGFQLTDILFTGTGIVVKEAAFYMSGLTRKGENFRWNTPSVFYLALYLCAADAFITLTGLYLHMVLFRLYFADWYIYMTLIVNSLLYTFAATFMGWRFSDRLKWEDG</sequence>
<keyword evidence="1" id="KW-0472">Membrane</keyword>
<keyword evidence="1" id="KW-0812">Transmembrane</keyword>
<evidence type="ECO:0000256" key="1">
    <source>
        <dbReference type="SAM" id="Phobius"/>
    </source>
</evidence>
<feature type="transmembrane region" description="Helical" evidence="1">
    <location>
        <begin position="422"/>
        <end position="443"/>
    </location>
</feature>
<accession>A0A3B1DC71</accession>